<dbReference type="EC" id="2.7.13.3" evidence="2"/>
<dbReference type="PANTHER" id="PTHR34220">
    <property type="entry name" value="SENSOR HISTIDINE KINASE YPDA"/>
    <property type="match status" value="1"/>
</dbReference>
<dbReference type="PRINTS" id="PR00344">
    <property type="entry name" value="BCTRLSENSOR"/>
</dbReference>
<dbReference type="InterPro" id="IPR010559">
    <property type="entry name" value="Sig_transdc_His_kin_internal"/>
</dbReference>
<keyword evidence="5" id="KW-0808">Transferase</keyword>
<proteinExistence type="predicted"/>
<feature type="transmembrane region" description="Helical" evidence="3">
    <location>
        <begin position="93"/>
        <end position="115"/>
    </location>
</feature>
<dbReference type="SUPFAM" id="SSF55874">
    <property type="entry name" value="ATPase domain of HSP90 chaperone/DNA topoisomerase II/histidine kinase"/>
    <property type="match status" value="1"/>
</dbReference>
<dbReference type="InterPro" id="IPR050640">
    <property type="entry name" value="Bact_2-comp_sensor_kinase"/>
</dbReference>
<dbReference type="EMBL" id="JBHRTI010000003">
    <property type="protein sequence ID" value="MFC3146286.1"/>
    <property type="molecule type" value="Genomic_DNA"/>
</dbReference>
<keyword evidence="6" id="KW-1185">Reference proteome</keyword>
<accession>A0ABV7H122</accession>
<dbReference type="PANTHER" id="PTHR34220:SF7">
    <property type="entry name" value="SENSOR HISTIDINE KINASE YPDA"/>
    <property type="match status" value="1"/>
</dbReference>
<dbReference type="InterPro" id="IPR003594">
    <property type="entry name" value="HATPase_dom"/>
</dbReference>
<feature type="transmembrane region" description="Helical" evidence="3">
    <location>
        <begin position="61"/>
        <end position="81"/>
    </location>
</feature>
<keyword evidence="5" id="KW-0418">Kinase</keyword>
<keyword evidence="3" id="KW-1133">Transmembrane helix</keyword>
<feature type="transmembrane region" description="Helical" evidence="3">
    <location>
        <begin position="23"/>
        <end position="41"/>
    </location>
</feature>
<comment type="catalytic activity">
    <reaction evidence="1">
        <text>ATP + protein L-histidine = ADP + protein N-phospho-L-histidine.</text>
        <dbReference type="EC" id="2.7.13.3"/>
    </reaction>
</comment>
<organism evidence="5 6">
    <name type="scientific">Piscinibacterium candidicorallinum</name>
    <dbReference type="NCBI Taxonomy" id="1793872"/>
    <lineage>
        <taxon>Bacteria</taxon>
        <taxon>Pseudomonadati</taxon>
        <taxon>Pseudomonadota</taxon>
        <taxon>Betaproteobacteria</taxon>
        <taxon>Burkholderiales</taxon>
        <taxon>Piscinibacterium</taxon>
    </lineage>
</organism>
<dbReference type="GO" id="GO:0004673">
    <property type="term" value="F:protein histidine kinase activity"/>
    <property type="evidence" value="ECO:0007669"/>
    <property type="project" value="UniProtKB-EC"/>
</dbReference>
<keyword evidence="3" id="KW-0812">Transmembrane</keyword>
<evidence type="ECO:0000256" key="1">
    <source>
        <dbReference type="ARBA" id="ARBA00000085"/>
    </source>
</evidence>
<dbReference type="Pfam" id="PF02518">
    <property type="entry name" value="HATPase_c"/>
    <property type="match status" value="1"/>
</dbReference>
<reference evidence="6" key="1">
    <citation type="journal article" date="2019" name="Int. J. Syst. Evol. Microbiol.">
        <title>The Global Catalogue of Microorganisms (GCM) 10K type strain sequencing project: providing services to taxonomists for standard genome sequencing and annotation.</title>
        <authorList>
            <consortium name="The Broad Institute Genomics Platform"/>
            <consortium name="The Broad Institute Genome Sequencing Center for Infectious Disease"/>
            <person name="Wu L."/>
            <person name="Ma J."/>
        </authorList>
    </citation>
    <scope>NUCLEOTIDE SEQUENCE [LARGE SCALE GENOMIC DNA]</scope>
    <source>
        <strain evidence="6">KCTC 52168</strain>
    </source>
</reference>
<dbReference type="Proteomes" id="UP001595556">
    <property type="component" value="Unassembled WGS sequence"/>
</dbReference>
<dbReference type="InterPro" id="IPR036890">
    <property type="entry name" value="HATPase_C_sf"/>
</dbReference>
<evidence type="ECO:0000313" key="5">
    <source>
        <dbReference type="EMBL" id="MFC3146286.1"/>
    </source>
</evidence>
<comment type="caution">
    <text evidence="5">The sequence shown here is derived from an EMBL/GenBank/DDBJ whole genome shotgun (WGS) entry which is preliminary data.</text>
</comment>
<dbReference type="InterPro" id="IPR005467">
    <property type="entry name" value="His_kinase_dom"/>
</dbReference>
<evidence type="ECO:0000256" key="3">
    <source>
        <dbReference type="SAM" id="Phobius"/>
    </source>
</evidence>
<dbReference type="Pfam" id="PF06580">
    <property type="entry name" value="His_kinase"/>
    <property type="match status" value="1"/>
</dbReference>
<evidence type="ECO:0000313" key="6">
    <source>
        <dbReference type="Proteomes" id="UP001595556"/>
    </source>
</evidence>
<dbReference type="InterPro" id="IPR004358">
    <property type="entry name" value="Sig_transdc_His_kin-like_C"/>
</dbReference>
<feature type="transmembrane region" description="Helical" evidence="3">
    <location>
        <begin position="131"/>
        <end position="153"/>
    </location>
</feature>
<keyword evidence="3" id="KW-0472">Membrane</keyword>
<name>A0ABV7H122_9BURK</name>
<gene>
    <name evidence="5" type="ORF">ACFOEN_01370</name>
</gene>
<evidence type="ECO:0000259" key="4">
    <source>
        <dbReference type="PROSITE" id="PS50109"/>
    </source>
</evidence>
<dbReference type="PROSITE" id="PS50109">
    <property type="entry name" value="HIS_KIN"/>
    <property type="match status" value="1"/>
</dbReference>
<sequence length="371" mass="40756">MQSPTPAFVQLTSSWQWAPPREVLRTYALAWLPILLIYMVAVETDGIWTRGFNLFSAMHGTVRNLGPTFLLLLLLWPLTGWMEARRFGAARQIAVHAGTGVLFAFAYYALLWLLIAAESGVAAAERARENWFIWQIQIGMLIYAAAAGAFAAYRAVQRARQEAAAAAQAQMLLARTELAALRNKLNPHFLFNTLHSILALVRKDAVRAEQALFGFSEMLRYLLDTERSGEDQVLLRDELAFTEQYLALESIRLGDRLKIDWQVDDEALAASVPALTVQPLVENSIKHAFNPRSEPGTLMVRVQLAGDRVEIDVADDGPGVQLPADGGLPPGSGLGLPTVARRLALRWGSAASFKVQSAPGAGFQVKVAIPR</sequence>
<feature type="domain" description="Histidine kinase" evidence="4">
    <location>
        <begin position="280"/>
        <end position="371"/>
    </location>
</feature>
<dbReference type="Gene3D" id="3.30.565.10">
    <property type="entry name" value="Histidine kinase-like ATPase, C-terminal domain"/>
    <property type="match status" value="1"/>
</dbReference>
<protein>
    <recommendedName>
        <fullName evidence="2">histidine kinase</fullName>
        <ecNumber evidence="2">2.7.13.3</ecNumber>
    </recommendedName>
</protein>
<evidence type="ECO:0000256" key="2">
    <source>
        <dbReference type="ARBA" id="ARBA00012438"/>
    </source>
</evidence>
<dbReference type="RefSeq" id="WP_377300566.1">
    <property type="nucleotide sequence ID" value="NZ_CP180191.1"/>
</dbReference>